<dbReference type="InterPro" id="IPR029063">
    <property type="entry name" value="SAM-dependent_MTases_sf"/>
</dbReference>
<evidence type="ECO:0000313" key="1">
    <source>
        <dbReference type="EMBL" id="KEZ75789.1"/>
    </source>
</evidence>
<evidence type="ECO:0000313" key="2">
    <source>
        <dbReference type="Proteomes" id="UP000028302"/>
    </source>
</evidence>
<dbReference type="AlphaFoldDB" id="A0A084IGF5"/>
<dbReference type="EMBL" id="APNK01000053">
    <property type="protein sequence ID" value="KEZ75789.1"/>
    <property type="molecule type" value="Genomic_DNA"/>
</dbReference>
<dbReference type="Proteomes" id="UP000028302">
    <property type="component" value="Unassembled WGS sequence"/>
</dbReference>
<dbReference type="Gene3D" id="3.40.50.150">
    <property type="entry name" value="Vaccinia Virus protein VP39"/>
    <property type="match status" value="1"/>
</dbReference>
<reference evidence="1 2" key="1">
    <citation type="submission" date="2013-03" db="EMBL/GenBank/DDBJ databases">
        <title>Salinisphaera hydrothermalis C41B8 Genome Sequencing.</title>
        <authorList>
            <person name="Li C."/>
            <person name="Lai Q."/>
            <person name="Shao Z."/>
        </authorList>
    </citation>
    <scope>NUCLEOTIDE SEQUENCE [LARGE SCALE GENOMIC DNA]</scope>
    <source>
        <strain evidence="1 2">C41B8</strain>
    </source>
</reference>
<dbReference type="eggNOG" id="COG3315">
    <property type="taxonomic scope" value="Bacteria"/>
</dbReference>
<gene>
    <name evidence="1" type="ORF">C41B8_18261</name>
</gene>
<keyword evidence="2" id="KW-1185">Reference proteome</keyword>
<protein>
    <submittedName>
        <fullName evidence="1">Polyketide biosynthesis O-methyltransferase-like protein</fullName>
    </submittedName>
</protein>
<dbReference type="SUPFAM" id="SSF53335">
    <property type="entry name" value="S-adenosyl-L-methionine-dependent methyltransferases"/>
    <property type="match status" value="1"/>
</dbReference>
<dbReference type="RefSeq" id="WP_037341525.1">
    <property type="nucleotide sequence ID" value="NZ_APNK01000053.1"/>
</dbReference>
<keyword evidence="1" id="KW-0489">Methyltransferase</keyword>
<dbReference type="GO" id="GO:0032259">
    <property type="term" value="P:methylation"/>
    <property type="evidence" value="ECO:0007669"/>
    <property type="project" value="UniProtKB-KW"/>
</dbReference>
<proteinExistence type="predicted"/>
<sequence length="275" mass="29797">MSSSNVRPRRGNPRISPTAYATAAAWARYGFAEAEAFDTCRGRGMLAALQLGTGLLSPFVPAVAAGPQLLRWRHAAFSNWVAAQTPRLAIEIGAGLSTRGQAYARAHPDMHWYDLDLPGMVATRRRRSAGRSPPPNHDLAEGDLFDPNLGASIARPEHGPVVAVTEGVVDYLDRAAKRQAWANVAALLRRLGGGRYLAEVYPLRRFLEHGPAARAARAWTTRAHATLCYDDTDMVALLIAAGFARARILPDAEVAEWADLSRVPALPFSLLEAET</sequence>
<dbReference type="STRING" id="1304275.C41B8_18261"/>
<dbReference type="GO" id="GO:0008168">
    <property type="term" value="F:methyltransferase activity"/>
    <property type="evidence" value="ECO:0007669"/>
    <property type="project" value="UniProtKB-KW"/>
</dbReference>
<name>A0A084IGF5_SALHC</name>
<keyword evidence="1" id="KW-0808">Transferase</keyword>
<comment type="caution">
    <text evidence="1">The sequence shown here is derived from an EMBL/GenBank/DDBJ whole genome shotgun (WGS) entry which is preliminary data.</text>
</comment>
<organism evidence="1 2">
    <name type="scientific">Salinisphaera hydrothermalis (strain C41B8)</name>
    <dbReference type="NCBI Taxonomy" id="1304275"/>
    <lineage>
        <taxon>Bacteria</taxon>
        <taxon>Pseudomonadati</taxon>
        <taxon>Pseudomonadota</taxon>
        <taxon>Gammaproteobacteria</taxon>
        <taxon>Salinisphaerales</taxon>
        <taxon>Salinisphaeraceae</taxon>
        <taxon>Salinisphaera</taxon>
    </lineage>
</organism>
<accession>A0A084IGF5</accession>
<dbReference type="OrthoDB" id="7063113at2"/>